<keyword evidence="2" id="KW-1185">Reference proteome</keyword>
<comment type="caution">
    <text evidence="1">The sequence shown here is derived from an EMBL/GenBank/DDBJ whole genome shotgun (WGS) entry which is preliminary data.</text>
</comment>
<dbReference type="PATRIC" id="fig|1265818.5.peg.3182"/>
<evidence type="ECO:0000313" key="2">
    <source>
        <dbReference type="Proteomes" id="UP000019246"/>
    </source>
</evidence>
<dbReference type="STRING" id="1265818.MAQA_15756"/>
<dbReference type="EMBL" id="AOCG01000022">
    <property type="protein sequence ID" value="EUJ16606.1"/>
    <property type="molecule type" value="Genomic_DNA"/>
</dbReference>
<protein>
    <submittedName>
        <fullName evidence="1">Uncharacterized protein</fullName>
    </submittedName>
</protein>
<dbReference type="AlphaFoldDB" id="W7B1N2"/>
<proteinExistence type="predicted"/>
<reference evidence="1 2" key="1">
    <citation type="journal article" date="2014" name="Int. J. Syst. Evol. Microbiol.">
        <title>Listeria floridensis sp. nov., Listeria aquatica sp. nov., Listeria cornellensis sp. nov., Listeria riparia sp. nov. and Listeria grandensis sp. nov., from agricultural and natural environments.</title>
        <authorList>
            <person name="den Bakker H.C."/>
            <person name="Warchocki S."/>
            <person name="Wright E.M."/>
            <person name="Allred A.F."/>
            <person name="Ahlstrom C."/>
            <person name="Manuel C.S."/>
            <person name="Stasiewicz M.J."/>
            <person name="Burrell A."/>
            <person name="Roof S."/>
            <person name="Strawn L."/>
            <person name="Fortes E.D."/>
            <person name="Nightingale K.K."/>
            <person name="Kephart D."/>
            <person name="Wiedmann M."/>
        </authorList>
    </citation>
    <scope>NUCLEOTIDE SEQUENCE [LARGE SCALE GENOMIC DNA]</scope>
    <source>
        <strain evidence="1 2">FSL S10-1188</strain>
    </source>
</reference>
<sequence>MKIENEHLSNRKVFFYVKERREKMNFEEWLSCILTVDEGTRKIITNPKAIKLIQEQYYKATKIRKVKRIGEK</sequence>
<name>W7B1N2_9LIST</name>
<evidence type="ECO:0000313" key="1">
    <source>
        <dbReference type="EMBL" id="EUJ16606.1"/>
    </source>
</evidence>
<gene>
    <name evidence="1" type="ORF">MAQA_15756</name>
</gene>
<dbReference type="Proteomes" id="UP000019246">
    <property type="component" value="Unassembled WGS sequence"/>
</dbReference>
<accession>W7B1N2</accession>
<organism evidence="1 2">
    <name type="scientific">Listeria aquatica FSL S10-1188</name>
    <dbReference type="NCBI Taxonomy" id="1265818"/>
    <lineage>
        <taxon>Bacteria</taxon>
        <taxon>Bacillati</taxon>
        <taxon>Bacillota</taxon>
        <taxon>Bacilli</taxon>
        <taxon>Bacillales</taxon>
        <taxon>Listeriaceae</taxon>
        <taxon>Listeria</taxon>
    </lineage>
</organism>